<name>A0AAV2PZQ1_MEGNR</name>
<organism evidence="1 2">
    <name type="scientific">Meganyctiphanes norvegica</name>
    <name type="common">Northern krill</name>
    <name type="synonym">Thysanopoda norvegica</name>
    <dbReference type="NCBI Taxonomy" id="48144"/>
    <lineage>
        <taxon>Eukaryota</taxon>
        <taxon>Metazoa</taxon>
        <taxon>Ecdysozoa</taxon>
        <taxon>Arthropoda</taxon>
        <taxon>Crustacea</taxon>
        <taxon>Multicrustacea</taxon>
        <taxon>Malacostraca</taxon>
        <taxon>Eumalacostraca</taxon>
        <taxon>Eucarida</taxon>
        <taxon>Euphausiacea</taxon>
        <taxon>Euphausiidae</taxon>
        <taxon>Meganyctiphanes</taxon>
    </lineage>
</organism>
<dbReference type="AlphaFoldDB" id="A0AAV2PZQ1"/>
<accession>A0AAV2PZQ1</accession>
<gene>
    <name evidence="1" type="ORF">MNOR_LOCUS5793</name>
</gene>
<evidence type="ECO:0000313" key="1">
    <source>
        <dbReference type="EMBL" id="CAL4066546.1"/>
    </source>
</evidence>
<evidence type="ECO:0000313" key="2">
    <source>
        <dbReference type="Proteomes" id="UP001497623"/>
    </source>
</evidence>
<sequence>APNQNIPTVMACAHPSISCKDGQGTCRAVCEPGEVSIGKCDGLACSCCGNAHPILITTDCLINDMALGNGKSLVVQAKCLTYTCTNGNLIEGNLQNCNIPINPQNECMLDGVKYFKGSSWQVGCTRHNCGTNGQITSTLIPGCQEPQ</sequence>
<comment type="caution">
    <text evidence="1">The sequence shown here is derived from an EMBL/GenBank/DDBJ whole genome shotgun (WGS) entry which is preliminary data.</text>
</comment>
<dbReference type="EMBL" id="CAXKWB010002298">
    <property type="protein sequence ID" value="CAL4066546.1"/>
    <property type="molecule type" value="Genomic_DNA"/>
</dbReference>
<dbReference type="Proteomes" id="UP001497623">
    <property type="component" value="Unassembled WGS sequence"/>
</dbReference>
<reference evidence="1 2" key="1">
    <citation type="submission" date="2024-05" db="EMBL/GenBank/DDBJ databases">
        <authorList>
            <person name="Wallberg A."/>
        </authorList>
    </citation>
    <scope>NUCLEOTIDE SEQUENCE [LARGE SCALE GENOMIC DNA]</scope>
</reference>
<proteinExistence type="predicted"/>
<keyword evidence="2" id="KW-1185">Reference proteome</keyword>
<feature type="non-terminal residue" evidence="1">
    <location>
        <position position="147"/>
    </location>
</feature>
<protein>
    <submittedName>
        <fullName evidence="1">Uncharacterized protein</fullName>
    </submittedName>
</protein>
<feature type="non-terminal residue" evidence="1">
    <location>
        <position position="1"/>
    </location>
</feature>